<evidence type="ECO:0000259" key="7">
    <source>
        <dbReference type="Pfam" id="PF14322"/>
    </source>
</evidence>
<dbReference type="AlphaFoldDB" id="A0A1R3T936"/>
<evidence type="ECO:0000313" key="8">
    <source>
        <dbReference type="EMBL" id="SCD20044.1"/>
    </source>
</evidence>
<evidence type="ECO:0000256" key="5">
    <source>
        <dbReference type="ARBA" id="ARBA00023237"/>
    </source>
</evidence>
<dbReference type="KEGG" id="psac:PSM36_1220"/>
<protein>
    <submittedName>
        <fullName evidence="8">SusD family</fullName>
    </submittedName>
</protein>
<keyword evidence="5" id="KW-0998">Cell outer membrane</keyword>
<comment type="similarity">
    <text evidence="2">Belongs to the SusD family.</text>
</comment>
<evidence type="ECO:0000256" key="2">
    <source>
        <dbReference type="ARBA" id="ARBA00006275"/>
    </source>
</evidence>
<reference evidence="8 9" key="1">
    <citation type="submission" date="2016-08" db="EMBL/GenBank/DDBJ databases">
        <authorList>
            <person name="Seilhamer J.J."/>
        </authorList>
    </citation>
    <scope>NUCLEOTIDE SEQUENCE [LARGE SCALE GENOMIC DNA]</scope>
    <source>
        <strain evidence="8">M3/6</strain>
    </source>
</reference>
<feature type="domain" description="SusD-like N-terminal" evidence="7">
    <location>
        <begin position="38"/>
        <end position="220"/>
    </location>
</feature>
<dbReference type="CDD" id="cd08977">
    <property type="entry name" value="SusD"/>
    <property type="match status" value="1"/>
</dbReference>
<gene>
    <name evidence="8" type="ORF">PSM36_1220</name>
</gene>
<evidence type="ECO:0000313" key="9">
    <source>
        <dbReference type="Proteomes" id="UP000187464"/>
    </source>
</evidence>
<name>A0A1R3T936_9BACT</name>
<dbReference type="PROSITE" id="PS51257">
    <property type="entry name" value="PROKAR_LIPOPROTEIN"/>
    <property type="match status" value="1"/>
</dbReference>
<evidence type="ECO:0000256" key="4">
    <source>
        <dbReference type="ARBA" id="ARBA00023136"/>
    </source>
</evidence>
<dbReference type="Gene3D" id="1.25.40.390">
    <property type="match status" value="1"/>
</dbReference>
<sequence length="552" mass="62937">METNKYFLFIFLILLFIGCDSGLERFPLDRPSDGTFLTTEVEMEMAITGAYATLKTSQDYNYPAVILLDCLTDIGWERARQTYMDISTGKHDSNNELVASIWGQFYAGIGRCNFITENISRGKDNVSENVYNRILAEAKFIRAFHYFWLMELFGDVPFTIKPINDIADTQLAKSSKNEIVSFLLSDLEEAAQYLPESIPASELGRASKGAALALRTKIALHNNLWQEAINSALKVMALDYELATSYEALFKNSQQRNTKEVLFSLQYLYQYGTYGPDGVTTRMGRGYSSKIPSQSLIDSYECIDGLPIDKSPLYDPTEPFKNRDPRLDYSCVVPGSVFFGYQFETHKDSVECWNYNTNPPTRVPNQDALNAYASFSGYCWRKYAESIPNLPTVGETPIMLLRYADVLLMYAEAKIEANDIDSSVYKAINDVRERVNMPPVTEGKSQQELRAAVRRERKYEFAFEGSRLFDIRRWGIAEKVMPGNFLGRIPKGLLATAPTIDEYATPDYSEVPNWAEMRVIEIRSFNKDRDYLLPIPRLEVETNKLLIQNKGY</sequence>
<dbReference type="GO" id="GO:0009279">
    <property type="term" value="C:cell outer membrane"/>
    <property type="evidence" value="ECO:0007669"/>
    <property type="project" value="UniProtKB-SubCell"/>
</dbReference>
<evidence type="ECO:0000259" key="6">
    <source>
        <dbReference type="Pfam" id="PF07980"/>
    </source>
</evidence>
<dbReference type="STRING" id="1642647.PSM36_1220"/>
<dbReference type="EMBL" id="LT605205">
    <property type="protein sequence ID" value="SCD20044.1"/>
    <property type="molecule type" value="Genomic_DNA"/>
</dbReference>
<evidence type="ECO:0000256" key="3">
    <source>
        <dbReference type="ARBA" id="ARBA00022729"/>
    </source>
</evidence>
<accession>A0A1R3T936</accession>
<dbReference type="Pfam" id="PF14322">
    <property type="entry name" value="SusD-like_3"/>
    <property type="match status" value="1"/>
</dbReference>
<comment type="subcellular location">
    <subcellularLocation>
        <location evidence="1">Cell outer membrane</location>
    </subcellularLocation>
</comment>
<dbReference type="InterPro" id="IPR012944">
    <property type="entry name" value="SusD_RagB_dom"/>
</dbReference>
<dbReference type="RefSeq" id="WP_076929727.1">
    <property type="nucleotide sequence ID" value="NZ_LT605205.1"/>
</dbReference>
<feature type="domain" description="RagB/SusD" evidence="6">
    <location>
        <begin position="264"/>
        <end position="552"/>
    </location>
</feature>
<evidence type="ECO:0000256" key="1">
    <source>
        <dbReference type="ARBA" id="ARBA00004442"/>
    </source>
</evidence>
<dbReference type="Proteomes" id="UP000187464">
    <property type="component" value="Chromosome I"/>
</dbReference>
<proteinExistence type="inferred from homology"/>
<dbReference type="InterPro" id="IPR011990">
    <property type="entry name" value="TPR-like_helical_dom_sf"/>
</dbReference>
<organism evidence="8 9">
    <name type="scientific">Proteiniphilum saccharofermentans</name>
    <dbReference type="NCBI Taxonomy" id="1642647"/>
    <lineage>
        <taxon>Bacteria</taxon>
        <taxon>Pseudomonadati</taxon>
        <taxon>Bacteroidota</taxon>
        <taxon>Bacteroidia</taxon>
        <taxon>Bacteroidales</taxon>
        <taxon>Dysgonomonadaceae</taxon>
        <taxon>Proteiniphilum</taxon>
    </lineage>
</organism>
<dbReference type="InterPro" id="IPR033985">
    <property type="entry name" value="SusD-like_N"/>
</dbReference>
<keyword evidence="3" id="KW-0732">Signal</keyword>
<dbReference type="Pfam" id="PF07980">
    <property type="entry name" value="SusD_RagB"/>
    <property type="match status" value="1"/>
</dbReference>
<keyword evidence="9" id="KW-1185">Reference proteome</keyword>
<keyword evidence="4" id="KW-0472">Membrane</keyword>
<dbReference type="SUPFAM" id="SSF48452">
    <property type="entry name" value="TPR-like"/>
    <property type="match status" value="1"/>
</dbReference>